<sequence>MASKLCDPGFLEGSSSFRSFLYVLSGSSVASFPELRVSSFRGIPSLWSSDEEINALVVPFQFSLVGFFPTKRPSLDSIRRFFFNLKLNGEFLVTLLDQKHFLIKLKNDLDYCRMFFHISYVVFNYFMKLTKWSPLVDIGVESPIIPIWVSFPHLCPHLFSPRILHGLGLFFGKPLKIDTTTFICSRPSLGCVLLELDVTKSYPDKVWLGPEKVGYVQQVFLRISLNFVALVSVLGICSFTVILLLSR</sequence>
<proteinExistence type="predicted"/>
<feature type="domain" description="DUF4283" evidence="2">
    <location>
        <begin position="60"/>
        <end position="137"/>
    </location>
</feature>
<dbReference type="Pfam" id="PF14111">
    <property type="entry name" value="DUF4283"/>
    <property type="match status" value="1"/>
</dbReference>
<feature type="transmembrane region" description="Helical" evidence="1">
    <location>
        <begin position="223"/>
        <end position="245"/>
    </location>
</feature>
<dbReference type="PANTHER" id="PTHR31286">
    <property type="entry name" value="GLYCINE-RICH CELL WALL STRUCTURAL PROTEIN 1.8-LIKE"/>
    <property type="match status" value="1"/>
</dbReference>
<evidence type="ECO:0000256" key="1">
    <source>
        <dbReference type="SAM" id="Phobius"/>
    </source>
</evidence>
<accession>A0A2I0W7I3</accession>
<reference evidence="3 4" key="2">
    <citation type="journal article" date="2017" name="Nature">
        <title>The Apostasia genome and the evolution of orchids.</title>
        <authorList>
            <person name="Zhang G.Q."/>
            <person name="Liu K.W."/>
            <person name="Li Z."/>
            <person name="Lohaus R."/>
            <person name="Hsiao Y.Y."/>
            <person name="Niu S.C."/>
            <person name="Wang J.Y."/>
            <person name="Lin Y.C."/>
            <person name="Xu Q."/>
            <person name="Chen L.J."/>
            <person name="Yoshida K."/>
            <person name="Fujiwara S."/>
            <person name="Wang Z.W."/>
            <person name="Zhang Y.Q."/>
            <person name="Mitsuda N."/>
            <person name="Wang M."/>
            <person name="Liu G.H."/>
            <person name="Pecoraro L."/>
            <person name="Huang H.X."/>
            <person name="Xiao X.J."/>
            <person name="Lin M."/>
            <person name="Wu X.Y."/>
            <person name="Wu W.L."/>
            <person name="Chen Y.Y."/>
            <person name="Chang S.B."/>
            <person name="Sakamoto S."/>
            <person name="Ohme-Takagi M."/>
            <person name="Yagi M."/>
            <person name="Zeng S.J."/>
            <person name="Shen C.Y."/>
            <person name="Yeh C.M."/>
            <person name="Luo Y.B."/>
            <person name="Tsai W.C."/>
            <person name="Van de Peer Y."/>
            <person name="Liu Z.J."/>
        </authorList>
    </citation>
    <scope>NUCLEOTIDE SEQUENCE [LARGE SCALE GENOMIC DNA]</scope>
    <source>
        <tissue evidence="3">The whole plant</tissue>
    </source>
</reference>
<keyword evidence="4" id="KW-1185">Reference proteome</keyword>
<evidence type="ECO:0000259" key="2">
    <source>
        <dbReference type="Pfam" id="PF14111"/>
    </source>
</evidence>
<organism evidence="3 4">
    <name type="scientific">Dendrobium catenatum</name>
    <dbReference type="NCBI Taxonomy" id="906689"/>
    <lineage>
        <taxon>Eukaryota</taxon>
        <taxon>Viridiplantae</taxon>
        <taxon>Streptophyta</taxon>
        <taxon>Embryophyta</taxon>
        <taxon>Tracheophyta</taxon>
        <taxon>Spermatophyta</taxon>
        <taxon>Magnoliopsida</taxon>
        <taxon>Liliopsida</taxon>
        <taxon>Asparagales</taxon>
        <taxon>Orchidaceae</taxon>
        <taxon>Epidendroideae</taxon>
        <taxon>Malaxideae</taxon>
        <taxon>Dendrobiinae</taxon>
        <taxon>Dendrobium</taxon>
    </lineage>
</organism>
<dbReference type="InterPro" id="IPR040256">
    <property type="entry name" value="At4g02000-like"/>
</dbReference>
<dbReference type="Proteomes" id="UP000233837">
    <property type="component" value="Unassembled WGS sequence"/>
</dbReference>
<keyword evidence="1" id="KW-0472">Membrane</keyword>
<dbReference type="PANTHER" id="PTHR31286:SF179">
    <property type="entry name" value="RNASE H TYPE-1 DOMAIN-CONTAINING PROTEIN"/>
    <property type="match status" value="1"/>
</dbReference>
<evidence type="ECO:0000313" key="3">
    <source>
        <dbReference type="EMBL" id="PKU71627.1"/>
    </source>
</evidence>
<gene>
    <name evidence="3" type="ORF">MA16_Dca004469</name>
</gene>
<dbReference type="EMBL" id="KZ502877">
    <property type="protein sequence ID" value="PKU71627.1"/>
    <property type="molecule type" value="Genomic_DNA"/>
</dbReference>
<dbReference type="InterPro" id="IPR025558">
    <property type="entry name" value="DUF4283"/>
</dbReference>
<evidence type="ECO:0000313" key="4">
    <source>
        <dbReference type="Proteomes" id="UP000233837"/>
    </source>
</evidence>
<keyword evidence="1" id="KW-1133">Transmembrane helix</keyword>
<keyword evidence="1" id="KW-0812">Transmembrane</keyword>
<reference evidence="3 4" key="1">
    <citation type="journal article" date="2016" name="Sci. Rep.">
        <title>The Dendrobium catenatum Lindl. genome sequence provides insights into polysaccharide synthase, floral development and adaptive evolution.</title>
        <authorList>
            <person name="Zhang G.Q."/>
            <person name="Xu Q."/>
            <person name="Bian C."/>
            <person name="Tsai W.C."/>
            <person name="Yeh C.M."/>
            <person name="Liu K.W."/>
            <person name="Yoshida K."/>
            <person name="Zhang L.S."/>
            <person name="Chang S.B."/>
            <person name="Chen F."/>
            <person name="Shi Y."/>
            <person name="Su Y.Y."/>
            <person name="Zhang Y.Q."/>
            <person name="Chen L.J."/>
            <person name="Yin Y."/>
            <person name="Lin M."/>
            <person name="Huang H."/>
            <person name="Deng H."/>
            <person name="Wang Z.W."/>
            <person name="Zhu S.L."/>
            <person name="Zhao X."/>
            <person name="Deng C."/>
            <person name="Niu S.C."/>
            <person name="Huang J."/>
            <person name="Wang M."/>
            <person name="Liu G.H."/>
            <person name="Yang H.J."/>
            <person name="Xiao X.J."/>
            <person name="Hsiao Y.Y."/>
            <person name="Wu W.L."/>
            <person name="Chen Y.Y."/>
            <person name="Mitsuda N."/>
            <person name="Ohme-Takagi M."/>
            <person name="Luo Y.B."/>
            <person name="Van de Peer Y."/>
            <person name="Liu Z.J."/>
        </authorList>
    </citation>
    <scope>NUCLEOTIDE SEQUENCE [LARGE SCALE GENOMIC DNA]</scope>
    <source>
        <tissue evidence="3">The whole plant</tissue>
    </source>
</reference>
<name>A0A2I0W7I3_9ASPA</name>
<protein>
    <recommendedName>
        <fullName evidence="2">DUF4283 domain-containing protein</fullName>
    </recommendedName>
</protein>
<dbReference type="AlphaFoldDB" id="A0A2I0W7I3"/>